<keyword evidence="5" id="KW-1185">Reference proteome</keyword>
<dbReference type="EMBL" id="CP119952">
    <property type="protein sequence ID" value="WFC95322.1"/>
    <property type="molecule type" value="Genomic_DNA"/>
</dbReference>
<dbReference type="Pfam" id="PF01632">
    <property type="entry name" value="Ribosomal_L35p"/>
    <property type="match status" value="1"/>
</dbReference>
<accession>A0AAF0DTU9</accession>
<name>A0AAF0DTU9_9BASI</name>
<proteinExistence type="inferred from homology"/>
<dbReference type="Proteomes" id="UP001216638">
    <property type="component" value="Chromosome 2"/>
</dbReference>
<dbReference type="InterPro" id="IPR021137">
    <property type="entry name" value="Ribosomal_bL35-like"/>
</dbReference>
<dbReference type="GO" id="GO:0003735">
    <property type="term" value="F:structural constituent of ribosome"/>
    <property type="evidence" value="ECO:0007669"/>
    <property type="project" value="InterPro"/>
</dbReference>
<evidence type="ECO:0000256" key="1">
    <source>
        <dbReference type="ARBA" id="ARBA00006598"/>
    </source>
</evidence>
<dbReference type="SUPFAM" id="SSF143034">
    <property type="entry name" value="L35p-like"/>
    <property type="match status" value="1"/>
</dbReference>
<keyword evidence="3" id="KW-0687">Ribonucleoprotein</keyword>
<dbReference type="GO" id="GO:0005840">
    <property type="term" value="C:ribosome"/>
    <property type="evidence" value="ECO:0007669"/>
    <property type="project" value="UniProtKB-KW"/>
</dbReference>
<keyword evidence="2" id="KW-0689">Ribosomal protein</keyword>
<evidence type="ECO:0000256" key="2">
    <source>
        <dbReference type="ARBA" id="ARBA00022980"/>
    </source>
</evidence>
<comment type="similarity">
    <text evidence="1">Belongs to the bacterial ribosomal protein bL35 family.</text>
</comment>
<dbReference type="GO" id="GO:1990904">
    <property type="term" value="C:ribonucleoprotein complex"/>
    <property type="evidence" value="ECO:0007669"/>
    <property type="project" value="UniProtKB-KW"/>
</dbReference>
<gene>
    <name evidence="4" type="ORF">MBRA1_001969</name>
</gene>
<protein>
    <recommendedName>
        <fullName evidence="6">50S ribosomal protein L35</fullName>
    </recommendedName>
</protein>
<sequence length="118" mass="12721">MLPWLSSARALLTGNVGAARGAPLRAALHTSAAAYAAPRPAVKHNKIKSHSGAKKRFFPVLGSAKGNPVAMKFKRNSSNKQHLNSGMSRVRLHRLNGTKVVSQGPVSRMLRRLLSPSY</sequence>
<organism evidence="4 5">
    <name type="scientific">Malassezia brasiliensis</name>
    <dbReference type="NCBI Taxonomy" id="1821822"/>
    <lineage>
        <taxon>Eukaryota</taxon>
        <taxon>Fungi</taxon>
        <taxon>Dikarya</taxon>
        <taxon>Basidiomycota</taxon>
        <taxon>Ustilaginomycotina</taxon>
        <taxon>Malasseziomycetes</taxon>
        <taxon>Malasseziales</taxon>
        <taxon>Malasseziaceae</taxon>
        <taxon>Malassezia</taxon>
    </lineage>
</organism>
<dbReference type="AlphaFoldDB" id="A0AAF0DTU9"/>
<reference evidence="4" key="1">
    <citation type="submission" date="2023-03" db="EMBL/GenBank/DDBJ databases">
        <title>Mating type loci evolution in Malassezia.</title>
        <authorList>
            <person name="Coelho M.A."/>
        </authorList>
    </citation>
    <scope>NUCLEOTIDE SEQUENCE</scope>
    <source>
        <strain evidence="4">CBS 14135</strain>
    </source>
</reference>
<evidence type="ECO:0000313" key="4">
    <source>
        <dbReference type="EMBL" id="WFC95322.1"/>
    </source>
</evidence>
<dbReference type="GO" id="GO:0006412">
    <property type="term" value="P:translation"/>
    <property type="evidence" value="ECO:0007669"/>
    <property type="project" value="InterPro"/>
</dbReference>
<dbReference type="Gene3D" id="4.10.410.60">
    <property type="match status" value="1"/>
</dbReference>
<evidence type="ECO:0000256" key="3">
    <source>
        <dbReference type="ARBA" id="ARBA00023274"/>
    </source>
</evidence>
<evidence type="ECO:0000313" key="5">
    <source>
        <dbReference type="Proteomes" id="UP001216638"/>
    </source>
</evidence>
<dbReference type="InterPro" id="IPR037229">
    <property type="entry name" value="Ribosomal_bL35_sf"/>
</dbReference>
<evidence type="ECO:0008006" key="6">
    <source>
        <dbReference type="Google" id="ProtNLM"/>
    </source>
</evidence>